<name>A0A846MR24_9BACT</name>
<keyword evidence="5 6" id="KW-0472">Membrane</keyword>
<dbReference type="RefSeq" id="WP_317165659.1">
    <property type="nucleotide sequence ID" value="NZ_JAASRN010000002.1"/>
</dbReference>
<protein>
    <submittedName>
        <fullName evidence="7">Heme exporter protein B</fullName>
    </submittedName>
</protein>
<comment type="subcellular location">
    <subcellularLocation>
        <location evidence="1">Membrane</location>
        <topology evidence="1">Multi-pass membrane protein</topology>
    </subcellularLocation>
</comment>
<feature type="transmembrane region" description="Helical" evidence="6">
    <location>
        <begin position="54"/>
        <end position="74"/>
    </location>
</feature>
<evidence type="ECO:0000256" key="2">
    <source>
        <dbReference type="ARBA" id="ARBA00010544"/>
    </source>
</evidence>
<evidence type="ECO:0000256" key="5">
    <source>
        <dbReference type="ARBA" id="ARBA00023136"/>
    </source>
</evidence>
<reference evidence="7 8" key="1">
    <citation type="submission" date="2020-03" db="EMBL/GenBank/DDBJ databases">
        <title>Genomic Encyclopedia of Type Strains, Phase IV (KMG-IV): sequencing the most valuable type-strain genomes for metagenomic binning, comparative biology and taxonomic classification.</title>
        <authorList>
            <person name="Goeker M."/>
        </authorList>
    </citation>
    <scope>NUCLEOTIDE SEQUENCE [LARGE SCALE GENOMIC DNA]</scope>
    <source>
        <strain evidence="7 8">DSM 5718</strain>
    </source>
</reference>
<dbReference type="GO" id="GO:0016020">
    <property type="term" value="C:membrane"/>
    <property type="evidence" value="ECO:0007669"/>
    <property type="project" value="UniProtKB-SubCell"/>
</dbReference>
<feature type="transmembrane region" description="Helical" evidence="6">
    <location>
        <begin position="129"/>
        <end position="152"/>
    </location>
</feature>
<evidence type="ECO:0000256" key="1">
    <source>
        <dbReference type="ARBA" id="ARBA00004141"/>
    </source>
</evidence>
<dbReference type="EMBL" id="JAASRN010000002">
    <property type="protein sequence ID" value="NIK74026.1"/>
    <property type="molecule type" value="Genomic_DNA"/>
</dbReference>
<proteinExistence type="inferred from homology"/>
<keyword evidence="3 6" id="KW-0812">Transmembrane</keyword>
<dbReference type="Pfam" id="PF03379">
    <property type="entry name" value="CcmB"/>
    <property type="match status" value="1"/>
</dbReference>
<comment type="similarity">
    <text evidence="2">Belongs to the CcmB/CycW/HelB family.</text>
</comment>
<evidence type="ECO:0000256" key="3">
    <source>
        <dbReference type="ARBA" id="ARBA00022692"/>
    </source>
</evidence>
<dbReference type="GO" id="GO:0015232">
    <property type="term" value="F:heme transmembrane transporter activity"/>
    <property type="evidence" value="ECO:0007669"/>
    <property type="project" value="InterPro"/>
</dbReference>
<dbReference type="AlphaFoldDB" id="A0A846MR24"/>
<gene>
    <name evidence="7" type="ORF">FHS56_001539</name>
</gene>
<dbReference type="InterPro" id="IPR003544">
    <property type="entry name" value="Cyt_c_biogenesis_CcmB"/>
</dbReference>
<feature type="transmembrane region" description="Helical" evidence="6">
    <location>
        <begin position="159"/>
        <end position="177"/>
    </location>
</feature>
<dbReference type="GO" id="GO:0017004">
    <property type="term" value="P:cytochrome complex assembly"/>
    <property type="evidence" value="ECO:0007669"/>
    <property type="project" value="InterPro"/>
</dbReference>
<sequence>MSIRRIIALIQKDLLLEWRQRYALNGLLLYISGATFIIYIGIEQSGSELTSSLWNVLWWIVALFTATNAMAKGFMQEEEEQQLYYYTIASAHEILLAKVIYNTLLMLVLGSAGFGLYYWFLPIAIPHPAFALCLLLGFVSFACSLTMIAAIASKAGNNSVLMAVLSFPVLIPQLLMLTRASSLSLMPAAWSLIQKELTMLSLINIIVLGVAFVLFPLLWRS</sequence>
<keyword evidence="4 6" id="KW-1133">Transmembrane helix</keyword>
<dbReference type="Proteomes" id="UP000537126">
    <property type="component" value="Unassembled WGS sequence"/>
</dbReference>
<evidence type="ECO:0000313" key="7">
    <source>
        <dbReference type="EMBL" id="NIK74026.1"/>
    </source>
</evidence>
<keyword evidence="8" id="KW-1185">Reference proteome</keyword>
<organism evidence="7 8">
    <name type="scientific">Thermonema lapsum</name>
    <dbReference type="NCBI Taxonomy" id="28195"/>
    <lineage>
        <taxon>Bacteria</taxon>
        <taxon>Pseudomonadati</taxon>
        <taxon>Bacteroidota</taxon>
        <taxon>Cytophagia</taxon>
        <taxon>Cytophagales</taxon>
        <taxon>Thermonemataceae</taxon>
        <taxon>Thermonema</taxon>
    </lineage>
</organism>
<accession>A0A846MR24</accession>
<feature type="transmembrane region" description="Helical" evidence="6">
    <location>
        <begin position="21"/>
        <end position="42"/>
    </location>
</feature>
<evidence type="ECO:0000313" key="8">
    <source>
        <dbReference type="Proteomes" id="UP000537126"/>
    </source>
</evidence>
<comment type="caution">
    <text evidence="7">The sequence shown here is derived from an EMBL/GenBank/DDBJ whole genome shotgun (WGS) entry which is preliminary data.</text>
</comment>
<evidence type="ECO:0000256" key="6">
    <source>
        <dbReference type="SAM" id="Phobius"/>
    </source>
</evidence>
<feature type="transmembrane region" description="Helical" evidence="6">
    <location>
        <begin position="197"/>
        <end position="219"/>
    </location>
</feature>
<feature type="transmembrane region" description="Helical" evidence="6">
    <location>
        <begin position="95"/>
        <end position="117"/>
    </location>
</feature>
<evidence type="ECO:0000256" key="4">
    <source>
        <dbReference type="ARBA" id="ARBA00022989"/>
    </source>
</evidence>